<evidence type="ECO:0000256" key="1">
    <source>
        <dbReference type="SAM" id="MobiDB-lite"/>
    </source>
</evidence>
<keyword evidence="3" id="KW-1185">Reference proteome</keyword>
<comment type="caution">
    <text evidence="2">The sequence shown here is derived from an EMBL/GenBank/DDBJ whole genome shotgun (WGS) entry which is preliminary data.</text>
</comment>
<organism evidence="2 3">
    <name type="scientific">Streptomyces aurantiacus JA 4570</name>
    <dbReference type="NCBI Taxonomy" id="1286094"/>
    <lineage>
        <taxon>Bacteria</taxon>
        <taxon>Bacillati</taxon>
        <taxon>Actinomycetota</taxon>
        <taxon>Actinomycetes</taxon>
        <taxon>Kitasatosporales</taxon>
        <taxon>Streptomycetaceae</taxon>
        <taxon>Streptomyces</taxon>
        <taxon>Streptomyces aurantiacus group</taxon>
    </lineage>
</organism>
<accession>S3ZYR7</accession>
<evidence type="ECO:0000313" key="2">
    <source>
        <dbReference type="EMBL" id="EPH43565.1"/>
    </source>
</evidence>
<evidence type="ECO:0000313" key="3">
    <source>
        <dbReference type="Proteomes" id="UP000014629"/>
    </source>
</evidence>
<dbReference type="Proteomes" id="UP000014629">
    <property type="component" value="Unassembled WGS sequence"/>
</dbReference>
<dbReference type="EMBL" id="AOPZ01000151">
    <property type="protein sequence ID" value="EPH43565.1"/>
    <property type="molecule type" value="Genomic_DNA"/>
</dbReference>
<feature type="region of interest" description="Disordered" evidence="1">
    <location>
        <begin position="1"/>
        <end position="31"/>
    </location>
</feature>
<sequence>MQAQLLGPHSEIVHTGLRGDNDACTHQASKA</sequence>
<dbReference type="AlphaFoldDB" id="S3ZYR7"/>
<protein>
    <submittedName>
        <fullName evidence="2">Uncharacterized protein</fullName>
    </submittedName>
</protein>
<gene>
    <name evidence="2" type="ORF">STRAU_3389</name>
</gene>
<name>S3ZYR7_9ACTN</name>
<reference evidence="2 3" key="1">
    <citation type="submission" date="2013-02" db="EMBL/GenBank/DDBJ databases">
        <title>Draft Genome Sequence of Streptomyces aurantiacus, Which Produces Setomimycin.</title>
        <authorList>
            <person name="Gruening B.A."/>
            <person name="Praeg A."/>
            <person name="Erxleben A."/>
            <person name="Guenther S."/>
            <person name="Mueller M."/>
        </authorList>
    </citation>
    <scope>NUCLEOTIDE SEQUENCE [LARGE SCALE GENOMIC DNA]</scope>
    <source>
        <strain evidence="2 3">JA 4570</strain>
    </source>
</reference>
<proteinExistence type="predicted"/>